<feature type="transmembrane region" description="Helical" evidence="6">
    <location>
        <begin position="113"/>
        <end position="132"/>
    </location>
</feature>
<comment type="subcellular location">
    <subcellularLocation>
        <location evidence="1">Cell membrane</location>
        <topology evidence="1">Multi-pass membrane protein</topology>
    </subcellularLocation>
</comment>
<dbReference type="CDD" id="cd16380">
    <property type="entry name" value="YitT_C"/>
    <property type="match status" value="1"/>
</dbReference>
<keyword evidence="9" id="KW-1185">Reference proteome</keyword>
<evidence type="ECO:0000256" key="5">
    <source>
        <dbReference type="ARBA" id="ARBA00023136"/>
    </source>
</evidence>
<dbReference type="InterPro" id="IPR051461">
    <property type="entry name" value="UPF0750_membrane"/>
</dbReference>
<dbReference type="Proteomes" id="UP000514720">
    <property type="component" value="Chromosome"/>
</dbReference>
<dbReference type="Pfam" id="PF02588">
    <property type="entry name" value="YitT_membrane"/>
    <property type="match status" value="1"/>
</dbReference>
<dbReference type="AlphaFoldDB" id="A0A7L7KNP9"/>
<evidence type="ECO:0000313" key="9">
    <source>
        <dbReference type="Proteomes" id="UP000514720"/>
    </source>
</evidence>
<dbReference type="PIRSF" id="PIRSF006483">
    <property type="entry name" value="Membrane_protein_YitT"/>
    <property type="match status" value="1"/>
</dbReference>
<evidence type="ECO:0000256" key="3">
    <source>
        <dbReference type="ARBA" id="ARBA00022692"/>
    </source>
</evidence>
<protein>
    <submittedName>
        <fullName evidence="8">YitT family protein</fullName>
    </submittedName>
</protein>
<keyword evidence="4 6" id="KW-1133">Transmembrane helix</keyword>
<evidence type="ECO:0000259" key="7">
    <source>
        <dbReference type="Pfam" id="PF10035"/>
    </source>
</evidence>
<feature type="transmembrane region" description="Helical" evidence="6">
    <location>
        <begin position="182"/>
        <end position="203"/>
    </location>
</feature>
<dbReference type="InterPro" id="IPR019264">
    <property type="entry name" value="DUF2179"/>
</dbReference>
<dbReference type="InterPro" id="IPR003740">
    <property type="entry name" value="YitT"/>
</dbReference>
<dbReference type="Gene3D" id="3.30.70.120">
    <property type="match status" value="1"/>
</dbReference>
<dbReference type="Pfam" id="PF10035">
    <property type="entry name" value="DUF2179"/>
    <property type="match status" value="1"/>
</dbReference>
<keyword evidence="2" id="KW-1003">Cell membrane</keyword>
<feature type="transmembrane region" description="Helical" evidence="6">
    <location>
        <begin position="61"/>
        <end position="79"/>
    </location>
</feature>
<evidence type="ECO:0000256" key="2">
    <source>
        <dbReference type="ARBA" id="ARBA00022475"/>
    </source>
</evidence>
<name>A0A7L7KNP9_9MOLU</name>
<evidence type="ECO:0000313" key="8">
    <source>
        <dbReference type="EMBL" id="QMS84303.1"/>
    </source>
</evidence>
<dbReference type="RefSeq" id="WP_258877912.1">
    <property type="nucleotide sequence ID" value="NZ_CP048914.1"/>
</dbReference>
<evidence type="ECO:0000256" key="1">
    <source>
        <dbReference type="ARBA" id="ARBA00004651"/>
    </source>
</evidence>
<feature type="transmembrane region" description="Helical" evidence="6">
    <location>
        <begin position="86"/>
        <end position="107"/>
    </location>
</feature>
<evidence type="ECO:0000256" key="6">
    <source>
        <dbReference type="SAM" id="Phobius"/>
    </source>
</evidence>
<gene>
    <name evidence="8" type="ORF">G4Z02_00620</name>
</gene>
<keyword evidence="5 6" id="KW-0472">Membrane</keyword>
<reference evidence="8 9" key="1">
    <citation type="submission" date="2020-02" db="EMBL/GenBank/DDBJ databases">
        <authorList>
            <person name="Zheng R.K."/>
            <person name="Sun C.M."/>
        </authorList>
    </citation>
    <scope>NUCLEOTIDE SEQUENCE [LARGE SCALE GENOMIC DNA]</scope>
    <source>
        <strain evidence="9">zrk13</strain>
    </source>
</reference>
<accession>A0A7L7KNP9</accession>
<dbReference type="InterPro" id="IPR015867">
    <property type="entry name" value="N-reg_PII/ATP_PRibTrfase_C"/>
</dbReference>
<feature type="transmembrane region" description="Helical" evidence="6">
    <location>
        <begin position="152"/>
        <end position="176"/>
    </location>
</feature>
<dbReference type="KEGG" id="xcl:G4Z02_00620"/>
<keyword evidence="3 6" id="KW-0812">Transmembrane</keyword>
<evidence type="ECO:0000256" key="4">
    <source>
        <dbReference type="ARBA" id="ARBA00022989"/>
    </source>
</evidence>
<dbReference type="PANTHER" id="PTHR33545">
    <property type="entry name" value="UPF0750 MEMBRANE PROTEIN YITT-RELATED"/>
    <property type="match status" value="1"/>
</dbReference>
<proteinExistence type="predicted"/>
<sequence>MKKHTPLRQITKVEQYSMISLGIILMAAGFHFFLIPLRLVAGGVTGLGIVLEHWFEWDVSIFVYILNGFLLILGLLVLGKRIFLRSIYGSILFPTVLLLLERFVPVVDLQGDYVIGTVFGGALVGIGFGLMLKYGGTSGGTDIPVKILNKKFNVPISTSVYLFDGIIVSIGILAFLNSNGLVVGLYALISIYISGRLADVVVVGSNSKKAMQIITNHPDEIKEAIFASVSRGVTVMNIKGGYTGHDKIMLVTVITRREYYLIRNIIASIDDEAFVYVTPATEIHGDFIESESDA</sequence>
<dbReference type="EMBL" id="CP048914">
    <property type="protein sequence ID" value="QMS84303.1"/>
    <property type="molecule type" value="Genomic_DNA"/>
</dbReference>
<feature type="transmembrane region" description="Helical" evidence="6">
    <location>
        <begin position="21"/>
        <end position="41"/>
    </location>
</feature>
<organism evidence="8 9">
    <name type="scientific">Candidatus Xianfuyuplasma coldseepsis</name>
    <dbReference type="NCBI Taxonomy" id="2782163"/>
    <lineage>
        <taxon>Bacteria</taxon>
        <taxon>Bacillati</taxon>
        <taxon>Mycoplasmatota</taxon>
        <taxon>Mollicutes</taxon>
        <taxon>Candidatus Izemoplasmatales</taxon>
        <taxon>Candidatus Izemoplasmataceae</taxon>
        <taxon>Candidatus Xianfuyuplasma</taxon>
    </lineage>
</organism>
<feature type="domain" description="DUF2179" evidence="7">
    <location>
        <begin position="231"/>
        <end position="285"/>
    </location>
</feature>
<dbReference type="GO" id="GO:0005886">
    <property type="term" value="C:plasma membrane"/>
    <property type="evidence" value="ECO:0007669"/>
    <property type="project" value="UniProtKB-SubCell"/>
</dbReference>
<dbReference type="PANTHER" id="PTHR33545:SF9">
    <property type="entry name" value="UPF0750 MEMBRANE PROTEIN YITE"/>
    <property type="match status" value="1"/>
</dbReference>